<dbReference type="InterPro" id="IPR008807">
    <property type="entry name" value="ROS_MUCR"/>
</dbReference>
<dbReference type="EMBL" id="BMYV01000001">
    <property type="protein sequence ID" value="GGX55971.1"/>
    <property type="molecule type" value="Genomic_DNA"/>
</dbReference>
<dbReference type="GO" id="GO:0006355">
    <property type="term" value="P:regulation of DNA-templated transcription"/>
    <property type="evidence" value="ECO:0007669"/>
    <property type="project" value="InterPro"/>
</dbReference>
<sequence>MPADQKDRVDPLLALTAQIVSAHVGTHRSSPEDIAGLIGTVHAALQQAQSGEGHQNQTLEPAVPIAESLRDDALVCLEDGLEFQSLKRHLRVKYNLTPDAYREKWGLPRDYPMVAPDYARRRSALAKRSGLGKSTT</sequence>
<dbReference type="Proteomes" id="UP000600865">
    <property type="component" value="Unassembled WGS sequence"/>
</dbReference>
<comment type="caution">
    <text evidence="2">The sequence shown here is derived from an EMBL/GenBank/DDBJ whole genome shotgun (WGS) entry which is preliminary data.</text>
</comment>
<protein>
    <submittedName>
        <fullName evidence="2">MucR family transcriptional regulator</fullName>
    </submittedName>
</protein>
<organism evidence="2 3">
    <name type="scientific">Litorimonas cladophorae</name>
    <dbReference type="NCBI Taxonomy" id="1220491"/>
    <lineage>
        <taxon>Bacteria</taxon>
        <taxon>Pseudomonadati</taxon>
        <taxon>Pseudomonadota</taxon>
        <taxon>Alphaproteobacteria</taxon>
        <taxon>Maricaulales</taxon>
        <taxon>Robiginitomaculaceae</taxon>
    </lineage>
</organism>
<dbReference type="Pfam" id="PF05443">
    <property type="entry name" value="ROS_MUCR"/>
    <property type="match status" value="1"/>
</dbReference>
<dbReference type="Gene3D" id="1.10.10.1550">
    <property type="entry name" value="ROS/MUCR transcriptional regulator protein"/>
    <property type="match status" value="1"/>
</dbReference>
<dbReference type="RefSeq" id="WP_189579806.1">
    <property type="nucleotide sequence ID" value="NZ_BMYV01000001.1"/>
</dbReference>
<evidence type="ECO:0000256" key="1">
    <source>
        <dbReference type="ARBA" id="ARBA00007031"/>
    </source>
</evidence>
<dbReference type="GO" id="GO:0008270">
    <property type="term" value="F:zinc ion binding"/>
    <property type="evidence" value="ECO:0007669"/>
    <property type="project" value="InterPro"/>
</dbReference>
<dbReference type="AlphaFoldDB" id="A0A918KBZ9"/>
<dbReference type="InterPro" id="IPR041920">
    <property type="entry name" value="ROS/MUCR_sf"/>
</dbReference>
<gene>
    <name evidence="2" type="ORF">GCM10011309_00860</name>
</gene>
<evidence type="ECO:0000313" key="3">
    <source>
        <dbReference type="Proteomes" id="UP000600865"/>
    </source>
</evidence>
<evidence type="ECO:0000313" key="2">
    <source>
        <dbReference type="EMBL" id="GGX55971.1"/>
    </source>
</evidence>
<comment type="similarity">
    <text evidence="1">Belongs to the ros/MucR family.</text>
</comment>
<keyword evidence="3" id="KW-1185">Reference proteome</keyword>
<name>A0A918KBZ9_9PROT</name>
<reference evidence="2 3" key="1">
    <citation type="journal article" date="2014" name="Int. J. Syst. Evol. Microbiol.">
        <title>Complete genome sequence of Corynebacterium casei LMG S-19264T (=DSM 44701T), isolated from a smear-ripened cheese.</title>
        <authorList>
            <consortium name="US DOE Joint Genome Institute (JGI-PGF)"/>
            <person name="Walter F."/>
            <person name="Albersmeier A."/>
            <person name="Kalinowski J."/>
            <person name="Ruckert C."/>
        </authorList>
    </citation>
    <scope>NUCLEOTIDE SEQUENCE [LARGE SCALE GENOMIC DNA]</scope>
    <source>
        <strain evidence="2 3">KCTC 23968</strain>
    </source>
</reference>
<accession>A0A918KBZ9</accession>
<proteinExistence type="inferred from homology"/>
<dbReference type="GO" id="GO:0003677">
    <property type="term" value="F:DNA binding"/>
    <property type="evidence" value="ECO:0007669"/>
    <property type="project" value="InterPro"/>
</dbReference>